<evidence type="ECO:0000313" key="2">
    <source>
        <dbReference type="Proteomes" id="UP000261704"/>
    </source>
</evidence>
<dbReference type="GO" id="GO:0003688">
    <property type="term" value="F:DNA replication origin binding"/>
    <property type="evidence" value="ECO:0007669"/>
    <property type="project" value="TreeGrafter"/>
</dbReference>
<organism evidence="1 2">
    <name type="scientific">Profundibacter amoris</name>
    <dbReference type="NCBI Taxonomy" id="2171755"/>
    <lineage>
        <taxon>Bacteria</taxon>
        <taxon>Pseudomonadati</taxon>
        <taxon>Pseudomonadota</taxon>
        <taxon>Alphaproteobacteria</taxon>
        <taxon>Rhodobacterales</taxon>
        <taxon>Paracoccaceae</taxon>
        <taxon>Profundibacter</taxon>
    </lineage>
</organism>
<accession>A0A347UHT0</accession>
<reference evidence="1 2" key="1">
    <citation type="submission" date="2018-09" db="EMBL/GenBank/DDBJ databases">
        <title>Profundibacter amoris BAR1 gen. nov., sp. nov., a new member of the Roseobacter clade isolated at Lokis Castle Vent Field on the Arctic Mid-Oceanic Ridge.</title>
        <authorList>
            <person name="Le Moine Bauer S."/>
            <person name="Sjoeberg A.G."/>
            <person name="L'Haridon S."/>
            <person name="Stokke R."/>
            <person name="Roalkvam I."/>
            <person name="Steen I.H."/>
            <person name="Dahle H."/>
        </authorList>
    </citation>
    <scope>NUCLEOTIDE SEQUENCE [LARGE SCALE GENOMIC DNA]</scope>
    <source>
        <strain evidence="1 2">BAR1</strain>
    </source>
</reference>
<dbReference type="AlphaFoldDB" id="A0A347UHT0"/>
<name>A0A347UHT0_9RHOB</name>
<dbReference type="RefSeq" id="WP_118943064.1">
    <property type="nucleotide sequence ID" value="NZ_CP032125.1"/>
</dbReference>
<dbReference type="PANTHER" id="PTHR30050:SF5">
    <property type="entry name" value="DNAA REGULATORY INACTIVATOR HDA"/>
    <property type="match status" value="1"/>
</dbReference>
<keyword evidence="2" id="KW-1185">Reference proteome</keyword>
<dbReference type="PANTHER" id="PTHR30050">
    <property type="entry name" value="CHROMOSOMAL REPLICATION INITIATOR PROTEIN DNAA"/>
    <property type="match status" value="1"/>
</dbReference>
<dbReference type="Gene3D" id="1.10.8.60">
    <property type="match status" value="1"/>
</dbReference>
<evidence type="ECO:0000313" key="1">
    <source>
        <dbReference type="EMBL" id="AXX98408.1"/>
    </source>
</evidence>
<proteinExistence type="predicted"/>
<dbReference type="GO" id="GO:0005886">
    <property type="term" value="C:plasma membrane"/>
    <property type="evidence" value="ECO:0007669"/>
    <property type="project" value="TreeGrafter"/>
</dbReference>
<protein>
    <submittedName>
        <fullName evidence="1">Chromosomal replication initiator DnaA</fullName>
    </submittedName>
</protein>
<dbReference type="Gene3D" id="3.40.50.300">
    <property type="entry name" value="P-loop containing nucleotide triphosphate hydrolases"/>
    <property type="match status" value="1"/>
</dbReference>
<dbReference type="EMBL" id="CP032125">
    <property type="protein sequence ID" value="AXX98408.1"/>
    <property type="molecule type" value="Genomic_DNA"/>
</dbReference>
<dbReference type="KEGG" id="pamo:BAR1_11015"/>
<dbReference type="Proteomes" id="UP000261704">
    <property type="component" value="Chromosome"/>
</dbReference>
<dbReference type="OrthoDB" id="7390113at2"/>
<dbReference type="SUPFAM" id="SSF52540">
    <property type="entry name" value="P-loop containing nucleoside triphosphate hydrolases"/>
    <property type="match status" value="1"/>
</dbReference>
<gene>
    <name evidence="1" type="ORF">BAR1_11015</name>
</gene>
<dbReference type="InterPro" id="IPR027417">
    <property type="entry name" value="P-loop_NTPase"/>
</dbReference>
<dbReference type="GO" id="GO:0006270">
    <property type="term" value="P:DNA replication initiation"/>
    <property type="evidence" value="ECO:0007669"/>
    <property type="project" value="TreeGrafter"/>
</dbReference>
<sequence>MAEQMTFELPVKTALGRDDFFVSPINALAVQMLENWPAWPNHKLALTGPKGAGKTHLVQVWATDTGATVLPARELPKADIPALVDAPIAIEDIREIATDMPAQEALFHLHNLAQAHGTPLLLTADIAPNHWGLTLPDLQSRMSATTITTLPAPDDALLAAVLVKLFADRQITVQPDLIAYLLKRMDRSFDAAGRLVAALDKSALSKGKPITRKLAATVLDNSP</sequence>